<sequence>MVACLFPQILKDEKLLDVGTLRVHQALGSECRQELHGDVPISGSQYKQMWKGVVTFEDIAVYFSWKEWGLLDETQIHLYHDVMLGNFALISSWLLSDLLIRICHILDAAS</sequence>
<dbReference type="SMART" id="SM00349">
    <property type="entry name" value="KRAB"/>
    <property type="match status" value="1"/>
</dbReference>
<dbReference type="GO" id="GO:0006355">
    <property type="term" value="P:regulation of DNA-templated transcription"/>
    <property type="evidence" value="ECO:0007669"/>
    <property type="project" value="InterPro"/>
</dbReference>
<evidence type="ECO:0000313" key="2">
    <source>
        <dbReference type="EMBL" id="KAF5929499.1"/>
    </source>
</evidence>
<evidence type="ECO:0000313" key="3">
    <source>
        <dbReference type="Proteomes" id="UP000551758"/>
    </source>
</evidence>
<dbReference type="InterPro" id="IPR050169">
    <property type="entry name" value="Krueppel_C2H2_ZnF"/>
</dbReference>
<dbReference type="Proteomes" id="UP000551758">
    <property type="component" value="Unassembled WGS sequence"/>
</dbReference>
<dbReference type="Gene3D" id="6.10.140.140">
    <property type="match status" value="1"/>
</dbReference>
<dbReference type="EMBL" id="JACDTQ010000092">
    <property type="protein sequence ID" value="KAF5929499.1"/>
    <property type="molecule type" value="Genomic_DNA"/>
</dbReference>
<accession>A0A7J7FN84</accession>
<proteinExistence type="predicted"/>
<comment type="caution">
    <text evidence="2">The sequence shown here is derived from an EMBL/GenBank/DDBJ whole genome shotgun (WGS) entry which is preliminary data.</text>
</comment>
<organism evidence="2 3">
    <name type="scientific">Diceros bicornis minor</name>
    <name type="common">South-central black rhinoceros</name>
    <dbReference type="NCBI Taxonomy" id="77932"/>
    <lineage>
        <taxon>Eukaryota</taxon>
        <taxon>Metazoa</taxon>
        <taxon>Chordata</taxon>
        <taxon>Craniata</taxon>
        <taxon>Vertebrata</taxon>
        <taxon>Euteleostomi</taxon>
        <taxon>Mammalia</taxon>
        <taxon>Eutheria</taxon>
        <taxon>Laurasiatheria</taxon>
        <taxon>Perissodactyla</taxon>
        <taxon>Rhinocerotidae</taxon>
        <taxon>Diceros</taxon>
    </lineage>
</organism>
<dbReference type="Pfam" id="PF01352">
    <property type="entry name" value="KRAB"/>
    <property type="match status" value="1"/>
</dbReference>
<evidence type="ECO:0000259" key="1">
    <source>
        <dbReference type="PROSITE" id="PS50805"/>
    </source>
</evidence>
<dbReference type="InterPro" id="IPR036051">
    <property type="entry name" value="KRAB_dom_sf"/>
</dbReference>
<dbReference type="PANTHER" id="PTHR23232:SF133">
    <property type="entry name" value="RIKEN CDNA 1700020N01 GENE"/>
    <property type="match status" value="1"/>
</dbReference>
<protein>
    <recommendedName>
        <fullName evidence="1">KRAB domain-containing protein</fullName>
    </recommendedName>
</protein>
<dbReference type="PROSITE" id="PS50805">
    <property type="entry name" value="KRAB"/>
    <property type="match status" value="1"/>
</dbReference>
<reference evidence="2 3" key="1">
    <citation type="journal article" date="2020" name="Mol. Biol. Evol.">
        <title>Interspecific Gene Flow and the Evolution of Specialization in Black and White Rhinoceros.</title>
        <authorList>
            <person name="Moodley Y."/>
            <person name="Westbury M.V."/>
            <person name="Russo I.M."/>
            <person name="Gopalakrishnan S."/>
            <person name="Rakotoarivelo A."/>
            <person name="Olsen R.A."/>
            <person name="Prost S."/>
            <person name="Tunstall T."/>
            <person name="Ryder O.A."/>
            <person name="Dalen L."/>
            <person name="Bruford M.W."/>
        </authorList>
    </citation>
    <scope>NUCLEOTIDE SEQUENCE [LARGE SCALE GENOMIC DNA]</scope>
    <source>
        <strain evidence="2">SBR-YM</strain>
        <tissue evidence="2">Skin</tissue>
    </source>
</reference>
<name>A0A7J7FN84_DICBM</name>
<feature type="domain" description="KRAB" evidence="1">
    <location>
        <begin position="54"/>
        <end position="110"/>
    </location>
</feature>
<dbReference type="AlphaFoldDB" id="A0A7J7FN84"/>
<dbReference type="SUPFAM" id="SSF109640">
    <property type="entry name" value="KRAB domain (Kruppel-associated box)"/>
    <property type="match status" value="1"/>
</dbReference>
<gene>
    <name evidence="2" type="ORF">HPG69_007252</name>
</gene>
<dbReference type="PANTHER" id="PTHR23232">
    <property type="entry name" value="KRAB DOMAIN C2H2 ZINC FINGER"/>
    <property type="match status" value="1"/>
</dbReference>
<dbReference type="CDD" id="cd07765">
    <property type="entry name" value="KRAB_A-box"/>
    <property type="match status" value="1"/>
</dbReference>
<keyword evidence="3" id="KW-1185">Reference proteome</keyword>
<dbReference type="InterPro" id="IPR001909">
    <property type="entry name" value="KRAB"/>
</dbReference>